<dbReference type="Gene3D" id="3.40.50.880">
    <property type="match status" value="1"/>
</dbReference>
<feature type="domain" description="ThuA-like" evidence="1">
    <location>
        <begin position="28"/>
        <end position="274"/>
    </location>
</feature>
<comment type="caution">
    <text evidence="2">The sequence shown here is derived from an EMBL/GenBank/DDBJ whole genome shotgun (WGS) entry which is preliminary data.</text>
</comment>
<dbReference type="Pfam" id="PF06283">
    <property type="entry name" value="ThuA"/>
    <property type="match status" value="1"/>
</dbReference>
<gene>
    <name evidence="2" type="ORF">ACFPFU_24420</name>
</gene>
<dbReference type="EMBL" id="JBHSJJ010000023">
    <property type="protein sequence ID" value="MFC4874872.1"/>
    <property type="molecule type" value="Genomic_DNA"/>
</dbReference>
<dbReference type="RefSeq" id="WP_377069142.1">
    <property type="nucleotide sequence ID" value="NZ_JBHSJJ010000023.1"/>
</dbReference>
<dbReference type="SUPFAM" id="SSF52317">
    <property type="entry name" value="Class I glutamine amidotransferase-like"/>
    <property type="match status" value="1"/>
</dbReference>
<protein>
    <submittedName>
        <fullName evidence="2">ThuA domain-containing protein</fullName>
    </submittedName>
</protein>
<dbReference type="PANTHER" id="PTHR40469">
    <property type="entry name" value="SECRETED GLYCOSYL HYDROLASE"/>
    <property type="match status" value="1"/>
</dbReference>
<evidence type="ECO:0000313" key="2">
    <source>
        <dbReference type="EMBL" id="MFC4874872.1"/>
    </source>
</evidence>
<evidence type="ECO:0000259" key="1">
    <source>
        <dbReference type="Pfam" id="PF06283"/>
    </source>
</evidence>
<name>A0ABV9T8I4_9BACT</name>
<reference evidence="3" key="1">
    <citation type="journal article" date="2019" name="Int. J. Syst. Evol. Microbiol.">
        <title>The Global Catalogue of Microorganisms (GCM) 10K type strain sequencing project: providing services to taxonomists for standard genome sequencing and annotation.</title>
        <authorList>
            <consortium name="The Broad Institute Genomics Platform"/>
            <consortium name="The Broad Institute Genome Sequencing Center for Infectious Disease"/>
            <person name="Wu L."/>
            <person name="Ma J."/>
        </authorList>
    </citation>
    <scope>NUCLEOTIDE SEQUENCE [LARGE SCALE GENOMIC DNA]</scope>
    <source>
        <strain evidence="3">CGMCC 4.7466</strain>
    </source>
</reference>
<dbReference type="InterPro" id="IPR029010">
    <property type="entry name" value="ThuA-like"/>
</dbReference>
<proteinExistence type="predicted"/>
<dbReference type="Proteomes" id="UP001595818">
    <property type="component" value="Unassembled WGS sequence"/>
</dbReference>
<evidence type="ECO:0000313" key="3">
    <source>
        <dbReference type="Proteomes" id="UP001595818"/>
    </source>
</evidence>
<accession>A0ABV9T8I4</accession>
<dbReference type="PANTHER" id="PTHR40469:SF2">
    <property type="entry name" value="GALACTOSE-BINDING DOMAIN-LIKE SUPERFAMILY PROTEIN"/>
    <property type="match status" value="1"/>
</dbReference>
<sequence>MRNLILTIVILAQWISPSVAQESEPIPVLIVDGFSNHDWEQTTAVTKWILESSGKFVVDVSTVPSESAEREKWSLDAEPYAVIIQNTNNIDNPGLKWPEHAEKTLEAYVKNGGGLYILHSANNAFQHWEEYDKMIGLGWRSKSTGYALEISEDQEIMRIPPGGGSGTGHGDRFDAVIRILNPHPINLDYPEKWKTANTEVYSYPRGPAENLEILSFAYDLTDTQRLWPVEWVISYGEGRVYNSSLGHLWRGETYPEAYRCVGFQTTLIRAVEWAATGAVTYPVPDDFPTENTRSLKNFSDFPDHLR</sequence>
<dbReference type="InterPro" id="IPR029062">
    <property type="entry name" value="Class_I_gatase-like"/>
</dbReference>
<keyword evidence="3" id="KW-1185">Reference proteome</keyword>
<organism evidence="2 3">
    <name type="scientific">Negadavirga shengliensis</name>
    <dbReference type="NCBI Taxonomy" id="1389218"/>
    <lineage>
        <taxon>Bacteria</taxon>
        <taxon>Pseudomonadati</taxon>
        <taxon>Bacteroidota</taxon>
        <taxon>Cytophagia</taxon>
        <taxon>Cytophagales</taxon>
        <taxon>Cyclobacteriaceae</taxon>
        <taxon>Negadavirga</taxon>
    </lineage>
</organism>